<keyword evidence="1" id="KW-0378">Hydrolase</keyword>
<sequence length="268" mass="30062">MKYKLLVLDIDGTVTNSKKQITEKTRNAILELQKSGIPVAIASGRAPQGIYSVAKALELDKFGSYIMPFNGARIINFKTEECIYSKTLPLHLPARLWRDAVENGIGIVTYDEKEVIAGTELDKYILLEAKIAGMPVVYHENFNTYVDFPVNKCLMTGEPEDLEALEPVFAQKYFHEAQIFRSEPYFLEATPKNVDKAYCLKHLLEILGIKREEMICCGDGFNDISMIQYAGLGVAMANAQEQVKAVADYVTVCDNDHDGIAEVIEKFF</sequence>
<dbReference type="CDD" id="cd07516">
    <property type="entry name" value="HAD_Pase"/>
    <property type="match status" value="1"/>
</dbReference>
<accession>A0A6N2SIJ7</accession>
<dbReference type="GO" id="GO:0050308">
    <property type="term" value="F:sugar-phosphatase activity"/>
    <property type="evidence" value="ECO:0007669"/>
    <property type="project" value="UniProtKB-EC"/>
</dbReference>
<dbReference type="Gene3D" id="3.30.1240.10">
    <property type="match status" value="1"/>
</dbReference>
<dbReference type="NCBIfam" id="TIGR01484">
    <property type="entry name" value="HAD-SF-IIB"/>
    <property type="match status" value="1"/>
</dbReference>
<name>A0A6N2SIJ7_BLAHA</name>
<dbReference type="RefSeq" id="WP_009246539.1">
    <property type="nucleotide sequence ID" value="NZ_CACRSY010000008.1"/>
</dbReference>
<dbReference type="Gene3D" id="3.40.50.1000">
    <property type="entry name" value="HAD superfamily/HAD-like"/>
    <property type="match status" value="1"/>
</dbReference>
<organism evidence="1">
    <name type="scientific">Blautia hansenii</name>
    <name type="common">Ruminococcus hansenii</name>
    <dbReference type="NCBI Taxonomy" id="1322"/>
    <lineage>
        <taxon>Bacteria</taxon>
        <taxon>Bacillati</taxon>
        <taxon>Bacillota</taxon>
        <taxon>Clostridia</taxon>
        <taxon>Lachnospirales</taxon>
        <taxon>Lachnospiraceae</taxon>
        <taxon>Blautia</taxon>
    </lineage>
</organism>
<evidence type="ECO:0000313" key="1">
    <source>
        <dbReference type="EMBL" id="VYS91560.1"/>
    </source>
</evidence>
<dbReference type="InterPro" id="IPR036412">
    <property type="entry name" value="HAD-like_sf"/>
</dbReference>
<dbReference type="PANTHER" id="PTHR10000">
    <property type="entry name" value="PHOSPHOSERINE PHOSPHATASE"/>
    <property type="match status" value="1"/>
</dbReference>
<dbReference type="EC" id="3.1.3.23" evidence="1"/>
<reference evidence="1" key="1">
    <citation type="submission" date="2019-11" db="EMBL/GenBank/DDBJ databases">
        <authorList>
            <person name="Feng L."/>
        </authorList>
    </citation>
    <scope>NUCLEOTIDE SEQUENCE</scope>
    <source>
        <strain evidence="1">BhanseniiLFYP23</strain>
    </source>
</reference>
<dbReference type="NCBIfam" id="TIGR00099">
    <property type="entry name" value="Cof-subfamily"/>
    <property type="match status" value="1"/>
</dbReference>
<protein>
    <submittedName>
        <fullName evidence="1">Sugar phosphatase YidA</fullName>
        <ecNumber evidence="1">3.1.3.23</ecNumber>
    </submittedName>
</protein>
<dbReference type="InterPro" id="IPR023214">
    <property type="entry name" value="HAD_sf"/>
</dbReference>
<dbReference type="EMBL" id="CACRSY010000008">
    <property type="protein sequence ID" value="VYS91560.1"/>
    <property type="molecule type" value="Genomic_DNA"/>
</dbReference>
<dbReference type="PANTHER" id="PTHR10000:SF8">
    <property type="entry name" value="HAD SUPERFAMILY HYDROLASE-LIKE, TYPE 3"/>
    <property type="match status" value="1"/>
</dbReference>
<dbReference type="SUPFAM" id="SSF56784">
    <property type="entry name" value="HAD-like"/>
    <property type="match status" value="1"/>
</dbReference>
<dbReference type="Pfam" id="PF08282">
    <property type="entry name" value="Hydrolase_3"/>
    <property type="match status" value="1"/>
</dbReference>
<dbReference type="InterPro" id="IPR006379">
    <property type="entry name" value="HAD-SF_hydro_IIB"/>
</dbReference>
<gene>
    <name evidence="1" type="primary">yidA</name>
    <name evidence="1" type="ORF">BHLFYP23_02064</name>
</gene>
<dbReference type="SFLD" id="SFLDG01140">
    <property type="entry name" value="C2.B:_Phosphomannomutase_and_P"/>
    <property type="match status" value="1"/>
</dbReference>
<dbReference type="AlphaFoldDB" id="A0A6N2SIJ7"/>
<dbReference type="PROSITE" id="PS01229">
    <property type="entry name" value="COF_2"/>
    <property type="match status" value="1"/>
</dbReference>
<dbReference type="SFLD" id="SFLDG01144">
    <property type="entry name" value="C2.B.4:_PGP_Like"/>
    <property type="match status" value="1"/>
</dbReference>
<dbReference type="GO" id="GO:0000287">
    <property type="term" value="F:magnesium ion binding"/>
    <property type="evidence" value="ECO:0007669"/>
    <property type="project" value="TreeGrafter"/>
</dbReference>
<proteinExistence type="predicted"/>
<dbReference type="SFLD" id="SFLDS00003">
    <property type="entry name" value="Haloacid_Dehalogenase"/>
    <property type="match status" value="1"/>
</dbReference>
<dbReference type="GO" id="GO:0005829">
    <property type="term" value="C:cytosol"/>
    <property type="evidence" value="ECO:0007669"/>
    <property type="project" value="TreeGrafter"/>
</dbReference>
<dbReference type="InterPro" id="IPR000150">
    <property type="entry name" value="Cof"/>
</dbReference>